<proteinExistence type="predicted"/>
<reference evidence="2" key="2">
    <citation type="submission" date="2020-09" db="EMBL/GenBank/DDBJ databases">
        <authorList>
            <person name="Sun Q."/>
            <person name="Zhou Y."/>
        </authorList>
    </citation>
    <scope>NUCLEOTIDE SEQUENCE</scope>
    <source>
        <strain evidence="2">CGMCC 4.5737</strain>
    </source>
</reference>
<accession>A0A8J3CDN2</accession>
<protein>
    <submittedName>
        <fullName evidence="2">Uncharacterized protein</fullName>
    </submittedName>
</protein>
<feature type="compositionally biased region" description="Pro residues" evidence="1">
    <location>
        <begin position="14"/>
        <end position="31"/>
    </location>
</feature>
<name>A0A8J3CDN2_9PSEU</name>
<feature type="region of interest" description="Disordered" evidence="1">
    <location>
        <begin position="12"/>
        <end position="45"/>
    </location>
</feature>
<organism evidence="2 3">
    <name type="scientific">Longimycelium tulufanense</name>
    <dbReference type="NCBI Taxonomy" id="907463"/>
    <lineage>
        <taxon>Bacteria</taxon>
        <taxon>Bacillati</taxon>
        <taxon>Actinomycetota</taxon>
        <taxon>Actinomycetes</taxon>
        <taxon>Pseudonocardiales</taxon>
        <taxon>Pseudonocardiaceae</taxon>
        <taxon>Longimycelium</taxon>
    </lineage>
</organism>
<keyword evidence="3" id="KW-1185">Reference proteome</keyword>
<evidence type="ECO:0000313" key="2">
    <source>
        <dbReference type="EMBL" id="GGM52280.1"/>
    </source>
</evidence>
<gene>
    <name evidence="2" type="ORF">GCM10012275_24060</name>
</gene>
<evidence type="ECO:0000256" key="1">
    <source>
        <dbReference type="SAM" id="MobiDB-lite"/>
    </source>
</evidence>
<dbReference type="EMBL" id="BMMK01000009">
    <property type="protein sequence ID" value="GGM52280.1"/>
    <property type="molecule type" value="Genomic_DNA"/>
</dbReference>
<dbReference type="Proteomes" id="UP000637578">
    <property type="component" value="Unassembled WGS sequence"/>
</dbReference>
<evidence type="ECO:0000313" key="3">
    <source>
        <dbReference type="Proteomes" id="UP000637578"/>
    </source>
</evidence>
<reference evidence="2" key="1">
    <citation type="journal article" date="2014" name="Int. J. Syst. Evol. Microbiol.">
        <title>Complete genome sequence of Corynebacterium casei LMG S-19264T (=DSM 44701T), isolated from a smear-ripened cheese.</title>
        <authorList>
            <consortium name="US DOE Joint Genome Institute (JGI-PGF)"/>
            <person name="Walter F."/>
            <person name="Albersmeier A."/>
            <person name="Kalinowski J."/>
            <person name="Ruckert C."/>
        </authorList>
    </citation>
    <scope>NUCLEOTIDE SEQUENCE</scope>
    <source>
        <strain evidence="2">CGMCC 4.5737</strain>
    </source>
</reference>
<dbReference type="AlphaFoldDB" id="A0A8J3CDN2"/>
<comment type="caution">
    <text evidence="2">The sequence shown here is derived from an EMBL/GenBank/DDBJ whole genome shotgun (WGS) entry which is preliminary data.</text>
</comment>
<sequence>MNYYHNVTIYIPCPGDPPPAGPLDRPGPPPRFHSQPDRTHHRRSHLEAGWGLCTSSHSHDPAEDARTLLTGDAARGVDAAQANVDVGETKAPGPPHAALCRAERERVVRGKHAPPVT</sequence>